<feature type="region of interest" description="Disordered" evidence="1">
    <location>
        <begin position="143"/>
        <end position="190"/>
    </location>
</feature>
<feature type="region of interest" description="Disordered" evidence="1">
    <location>
        <begin position="92"/>
        <end position="118"/>
    </location>
</feature>
<feature type="compositionally biased region" description="Gly residues" evidence="1">
    <location>
        <begin position="1"/>
        <end position="10"/>
    </location>
</feature>
<protein>
    <submittedName>
        <fullName evidence="2">Uncharacterized protein</fullName>
    </submittedName>
</protein>
<name>A0A2T7NSY3_POMCA</name>
<keyword evidence="3" id="KW-1185">Reference proteome</keyword>
<dbReference type="EMBL" id="PZQS01000009">
    <property type="protein sequence ID" value="PVD24266.1"/>
    <property type="molecule type" value="Genomic_DNA"/>
</dbReference>
<gene>
    <name evidence="2" type="ORF">C0Q70_14737</name>
</gene>
<feature type="compositionally biased region" description="Basic and acidic residues" evidence="1">
    <location>
        <begin position="143"/>
        <end position="176"/>
    </location>
</feature>
<reference evidence="2 3" key="1">
    <citation type="submission" date="2018-04" db="EMBL/GenBank/DDBJ databases">
        <title>The genome of golden apple snail Pomacea canaliculata provides insight into stress tolerance and invasive adaptation.</title>
        <authorList>
            <person name="Liu C."/>
            <person name="Liu B."/>
            <person name="Ren Y."/>
            <person name="Zhang Y."/>
            <person name="Wang H."/>
            <person name="Li S."/>
            <person name="Jiang F."/>
            <person name="Yin L."/>
            <person name="Zhang G."/>
            <person name="Qian W."/>
            <person name="Fan W."/>
        </authorList>
    </citation>
    <scope>NUCLEOTIDE SEQUENCE [LARGE SCALE GENOMIC DNA]</scope>
    <source>
        <strain evidence="2">SZHN2017</strain>
        <tissue evidence="2">Muscle</tissue>
    </source>
</reference>
<proteinExistence type="predicted"/>
<organism evidence="2 3">
    <name type="scientific">Pomacea canaliculata</name>
    <name type="common">Golden apple snail</name>
    <dbReference type="NCBI Taxonomy" id="400727"/>
    <lineage>
        <taxon>Eukaryota</taxon>
        <taxon>Metazoa</taxon>
        <taxon>Spiralia</taxon>
        <taxon>Lophotrochozoa</taxon>
        <taxon>Mollusca</taxon>
        <taxon>Gastropoda</taxon>
        <taxon>Caenogastropoda</taxon>
        <taxon>Architaenioglossa</taxon>
        <taxon>Ampullarioidea</taxon>
        <taxon>Ampullariidae</taxon>
        <taxon>Pomacea</taxon>
    </lineage>
</organism>
<evidence type="ECO:0000256" key="1">
    <source>
        <dbReference type="SAM" id="MobiDB-lite"/>
    </source>
</evidence>
<evidence type="ECO:0000313" key="2">
    <source>
        <dbReference type="EMBL" id="PVD24266.1"/>
    </source>
</evidence>
<evidence type="ECO:0000313" key="3">
    <source>
        <dbReference type="Proteomes" id="UP000245119"/>
    </source>
</evidence>
<dbReference type="Proteomes" id="UP000245119">
    <property type="component" value="Linkage Group LG9"/>
</dbReference>
<feature type="region of interest" description="Disordered" evidence="1">
    <location>
        <begin position="1"/>
        <end position="27"/>
    </location>
</feature>
<accession>A0A2T7NSY3</accession>
<comment type="caution">
    <text evidence="2">The sequence shown here is derived from an EMBL/GenBank/DDBJ whole genome shotgun (WGS) entry which is preliminary data.</text>
</comment>
<sequence>MFQEGLGGGRTLSAETREGFAPAPLDSLSSGQRVRLAQEVSTTHTLWRVPTSLSPRDSNTHERQLTGKIRANLYTLQPSFISLSSTSQCSHLCPGRKGGKRKVSQKKKGRLLKQGSNRGTTNKAAWEIFFLALTCAATDIEQVEREKGGDGEKRERERQTEQTGKRRVDGKTERGKRERKNVLRHTPPFF</sequence>
<feature type="compositionally biased region" description="Basic residues" evidence="1">
    <location>
        <begin position="97"/>
        <end position="111"/>
    </location>
</feature>
<dbReference type="AlphaFoldDB" id="A0A2T7NSY3"/>